<dbReference type="Proteomes" id="UP000034883">
    <property type="component" value="Chromosome"/>
</dbReference>
<feature type="domain" description="Penicillin-binding protein transpeptidase" evidence="3">
    <location>
        <begin position="115"/>
        <end position="381"/>
    </location>
</feature>
<dbReference type="SUPFAM" id="SSF56601">
    <property type="entry name" value="beta-lactamase/transpeptidase-like"/>
    <property type="match status" value="1"/>
</dbReference>
<gene>
    <name evidence="4" type="ORF">DB32_006078</name>
</gene>
<comment type="subcellular location">
    <subcellularLocation>
        <location evidence="1">Membrane</location>
    </subcellularLocation>
</comment>
<proteinExistence type="predicted"/>
<protein>
    <submittedName>
        <fullName evidence="4">Cell division protein FtsI</fullName>
    </submittedName>
</protein>
<dbReference type="EMBL" id="CP011125">
    <property type="protein sequence ID" value="AKF08929.1"/>
    <property type="molecule type" value="Genomic_DNA"/>
</dbReference>
<dbReference type="InterPro" id="IPR012338">
    <property type="entry name" value="Beta-lactam/transpept-like"/>
</dbReference>
<dbReference type="STRING" id="927083.DB32_006078"/>
<dbReference type="AlphaFoldDB" id="A0A0F6SGM0"/>
<reference evidence="4 5" key="1">
    <citation type="submission" date="2015-03" db="EMBL/GenBank/DDBJ databases">
        <title>Genome assembly of Sandaracinus amylolyticus DSM 53668.</title>
        <authorList>
            <person name="Sharma G."/>
            <person name="Subramanian S."/>
        </authorList>
    </citation>
    <scope>NUCLEOTIDE SEQUENCE [LARGE SCALE GENOMIC DNA]</scope>
    <source>
        <strain evidence="4 5">DSM 53668</strain>
    </source>
</reference>
<accession>A0A0F6SGM0</accession>
<evidence type="ECO:0000256" key="2">
    <source>
        <dbReference type="ARBA" id="ARBA00023136"/>
    </source>
</evidence>
<keyword evidence="4" id="KW-0131">Cell cycle</keyword>
<evidence type="ECO:0000259" key="3">
    <source>
        <dbReference type="Pfam" id="PF00905"/>
    </source>
</evidence>
<dbReference type="GO" id="GO:0051301">
    <property type="term" value="P:cell division"/>
    <property type="evidence" value="ECO:0007669"/>
    <property type="project" value="UniProtKB-KW"/>
</dbReference>
<dbReference type="Pfam" id="PF00905">
    <property type="entry name" value="Transpeptidase"/>
    <property type="match status" value="1"/>
</dbReference>
<dbReference type="GO" id="GO:0008658">
    <property type="term" value="F:penicillin binding"/>
    <property type="evidence" value="ECO:0007669"/>
    <property type="project" value="InterPro"/>
</dbReference>
<evidence type="ECO:0000313" key="4">
    <source>
        <dbReference type="EMBL" id="AKF08929.1"/>
    </source>
</evidence>
<organism evidence="4 5">
    <name type="scientific">Sandaracinus amylolyticus</name>
    <dbReference type="NCBI Taxonomy" id="927083"/>
    <lineage>
        <taxon>Bacteria</taxon>
        <taxon>Pseudomonadati</taxon>
        <taxon>Myxococcota</taxon>
        <taxon>Polyangia</taxon>
        <taxon>Polyangiales</taxon>
        <taxon>Sandaracinaceae</taxon>
        <taxon>Sandaracinus</taxon>
    </lineage>
</organism>
<dbReference type="PANTHER" id="PTHR30627:SF1">
    <property type="entry name" value="PEPTIDOGLYCAN D,D-TRANSPEPTIDASE FTSI"/>
    <property type="match status" value="1"/>
</dbReference>
<keyword evidence="4" id="KW-0132">Cell division</keyword>
<dbReference type="PANTHER" id="PTHR30627">
    <property type="entry name" value="PEPTIDOGLYCAN D,D-TRANSPEPTIDASE"/>
    <property type="match status" value="1"/>
</dbReference>
<dbReference type="Gene3D" id="3.40.710.10">
    <property type="entry name" value="DD-peptidase/beta-lactamase superfamily"/>
    <property type="match status" value="1"/>
</dbReference>
<dbReference type="InterPro" id="IPR050515">
    <property type="entry name" value="Beta-lactam/transpept"/>
</dbReference>
<dbReference type="KEGG" id="samy:DB32_006078"/>
<dbReference type="GO" id="GO:0071555">
    <property type="term" value="P:cell wall organization"/>
    <property type="evidence" value="ECO:0007669"/>
    <property type="project" value="TreeGrafter"/>
</dbReference>
<sequence>MARARRDRDRPLLSTTCPARRACVAVGTRLRRERRENARRERAGTGIVLRARLMSRYALFFVLVALSSCGHAAPTSPATTSTATSDATPSIDARAREVIDGEIARAFAEPTTRAMSIVVLDPATGRVVATSGRRGDRVDPEIPARDAVVHGSVGKTFTIALALERGVITTADSVDGGGGRAQIGAIEIHDASPHGAMSLEDVVAFSSNVGTARVMERMGRDAWLEGMARLHLDHRVPESARSDDGEAIRAAIGAGLAPTPVEVAASFAAVVNGGTYRAPWREGEPASSGERVLSEATSATMVALLEQSIVREDGTGRGARVEGRRVAGKTGTARLEDGASYAAFVGVAPLEAPRFVIVVGVETVAEGYTGGTVAAPAFARIASELL</sequence>
<keyword evidence="5" id="KW-1185">Reference proteome</keyword>
<dbReference type="InterPro" id="IPR001460">
    <property type="entry name" value="PCN-bd_Tpept"/>
</dbReference>
<dbReference type="GO" id="GO:0005886">
    <property type="term" value="C:plasma membrane"/>
    <property type="evidence" value="ECO:0007669"/>
    <property type="project" value="TreeGrafter"/>
</dbReference>
<evidence type="ECO:0000313" key="5">
    <source>
        <dbReference type="Proteomes" id="UP000034883"/>
    </source>
</evidence>
<evidence type="ECO:0000256" key="1">
    <source>
        <dbReference type="ARBA" id="ARBA00004370"/>
    </source>
</evidence>
<dbReference type="Gene3D" id="3.30.450.330">
    <property type="match status" value="1"/>
</dbReference>
<keyword evidence="2" id="KW-0472">Membrane</keyword>
<name>A0A0F6SGM0_9BACT</name>